<dbReference type="OrthoDB" id="443401at2759"/>
<evidence type="ECO:0000313" key="9">
    <source>
        <dbReference type="EMBL" id="KAF2262187.1"/>
    </source>
</evidence>
<dbReference type="Proteomes" id="UP000800093">
    <property type="component" value="Unassembled WGS sequence"/>
</dbReference>
<evidence type="ECO:0000259" key="7">
    <source>
        <dbReference type="PROSITE" id="PS50102"/>
    </source>
</evidence>
<accession>A0A9P4K6I8</accession>
<dbReference type="GO" id="GO:0008270">
    <property type="term" value="F:zinc ion binding"/>
    <property type="evidence" value="ECO:0007669"/>
    <property type="project" value="UniProtKB-KW"/>
</dbReference>
<feature type="region of interest" description="Disordered" evidence="6">
    <location>
        <begin position="753"/>
        <end position="811"/>
    </location>
</feature>
<dbReference type="SUPFAM" id="SSF54928">
    <property type="entry name" value="RNA-binding domain, RBD"/>
    <property type="match status" value="1"/>
</dbReference>
<dbReference type="InterPro" id="IPR012677">
    <property type="entry name" value="Nucleotide-bd_a/b_plait_sf"/>
</dbReference>
<dbReference type="EMBL" id="ML986644">
    <property type="protein sequence ID" value="KAF2262187.1"/>
    <property type="molecule type" value="Genomic_DNA"/>
</dbReference>
<dbReference type="Pfam" id="PF00076">
    <property type="entry name" value="RRM_1"/>
    <property type="match status" value="1"/>
</dbReference>
<evidence type="ECO:0000256" key="4">
    <source>
        <dbReference type="PROSITE-ProRule" id="PRU00723"/>
    </source>
</evidence>
<feature type="compositionally biased region" description="Polar residues" evidence="6">
    <location>
        <begin position="785"/>
        <end position="794"/>
    </location>
</feature>
<name>A0A9P4K6I8_9PLEO</name>
<dbReference type="PANTHER" id="PTHR14398">
    <property type="entry name" value="RNA RECOGNITION RRM/RNP DOMAIN"/>
    <property type="match status" value="1"/>
</dbReference>
<evidence type="ECO:0000256" key="3">
    <source>
        <dbReference type="PROSITE-ProRule" id="PRU00176"/>
    </source>
</evidence>
<feature type="region of interest" description="Disordered" evidence="6">
    <location>
        <begin position="79"/>
        <end position="193"/>
    </location>
</feature>
<dbReference type="Gene3D" id="3.30.70.330">
    <property type="match status" value="1"/>
</dbReference>
<dbReference type="PROSITE" id="PS50103">
    <property type="entry name" value="ZF_C3H1"/>
    <property type="match status" value="1"/>
</dbReference>
<dbReference type="SMART" id="SM00360">
    <property type="entry name" value="RRM"/>
    <property type="match status" value="1"/>
</dbReference>
<dbReference type="AlphaFoldDB" id="A0A9P4K6I8"/>
<comment type="caution">
    <text evidence="9">The sequence shown here is derived from an EMBL/GenBank/DDBJ whole genome shotgun (WGS) entry which is preliminary data.</text>
</comment>
<evidence type="ECO:0008006" key="11">
    <source>
        <dbReference type="Google" id="ProtNLM"/>
    </source>
</evidence>
<dbReference type="FunFam" id="3.30.70.330:FF:000647">
    <property type="entry name" value="CCCH zinc finger and RRM domain protein"/>
    <property type="match status" value="1"/>
</dbReference>
<dbReference type="InterPro" id="IPR035979">
    <property type="entry name" value="RBD_domain_sf"/>
</dbReference>
<sequence>MLVDEADKPAFKQWVVPKLETISDADADVLADYVIALVGAEESEAAVKQNCLDNLPDFLHEHTGPFIEEVLQAAKTKSYLPHPKPAAPQAVPASARLPSPALSTEVPPFNPPSGPAISSNRQQRIPGLGNGTSTGRERTSRKRSYNDRETSQTRDGQDPHKRGAAGDRPLKQTARRGGRNSRGGFSGQEVAFTSPPGIEDIGYNLNGQVSSIPSLPTPPAGFPAFNPADPMTTFLTMAAALGMGFPGMPPLPLAGPSLVPQPPSTTSHPVSKKERCKDYDTKGFCVLGSVCPYEHGGEILMPQTADGTYRISFSPLSSLTKSINDSGLRSIPETTDDAIPEYDPNKASLALDARPRAGGNPRGVNRNETGSRKRFNGNRSRAPFSHTGPTSNRSNTTVVVEQIPEANFSEEDVRQFFSQFGNIVEVQMQAYKHLAIVKYDDHFAARRAYDNPKVIFDNRFVKVYWYKPESLPVPPAKAPNGAIKAGSPIADYEDRQQAYNQDEEMLDPEEVERRQADAQKAFEERQKKVSEAEARRLEVEQQLKANNEEMIKIREQLAKRTGIAPKVHNGEMDVIDEAGLIDRLALLQEEAQNLNFTAENGSHWPRGRGSGLYRGRRYHAPRGRGHSFRGSYRGRGFAGPPFGGGRSGVKRLDNRPRRIAVADIKAGSLSDEALRQFLLNAFDFESIDPHPDRPNTQIITFKERYVAEMFLDASLDIPELGKVDCSWVSNTIPIAPETAVPAVPAVSTTVKLTETEKPDQPVPERDINMEEESKENKEKKPTITAEETTGNNINGEADYDVADDEDRWIAP</sequence>
<evidence type="ECO:0000256" key="1">
    <source>
        <dbReference type="ARBA" id="ARBA00022884"/>
    </source>
</evidence>
<dbReference type="Pfam" id="PF01480">
    <property type="entry name" value="PWI"/>
    <property type="match status" value="1"/>
</dbReference>
<evidence type="ECO:0000259" key="8">
    <source>
        <dbReference type="PROSITE" id="PS50103"/>
    </source>
</evidence>
<feature type="region of interest" description="Disordered" evidence="6">
    <location>
        <begin position="351"/>
        <end position="395"/>
    </location>
</feature>
<dbReference type="InterPro" id="IPR000504">
    <property type="entry name" value="RRM_dom"/>
</dbReference>
<evidence type="ECO:0000256" key="5">
    <source>
        <dbReference type="SAM" id="Coils"/>
    </source>
</evidence>
<keyword evidence="5" id="KW-0175">Coiled coil</keyword>
<gene>
    <name evidence="9" type="ORF">CC78DRAFT_535065</name>
</gene>
<keyword evidence="4" id="KW-0479">Metal-binding</keyword>
<keyword evidence="4" id="KW-0863">Zinc-finger</keyword>
<dbReference type="InterPro" id="IPR002483">
    <property type="entry name" value="PWI_dom"/>
</dbReference>
<keyword evidence="4" id="KW-0862">Zinc</keyword>
<feature type="compositionally biased region" description="Acidic residues" evidence="6">
    <location>
        <begin position="797"/>
        <end position="811"/>
    </location>
</feature>
<dbReference type="Gene3D" id="1.20.1390.10">
    <property type="entry name" value="PWI domain"/>
    <property type="match status" value="1"/>
</dbReference>
<keyword evidence="1 3" id="KW-0694">RNA-binding</keyword>
<protein>
    <recommendedName>
        <fullName evidence="11">CCCH zinc finger and RRM domain-containing protein</fullName>
    </recommendedName>
</protein>
<feature type="coiled-coil region" evidence="5">
    <location>
        <begin position="520"/>
        <end position="560"/>
    </location>
</feature>
<dbReference type="InterPro" id="IPR045137">
    <property type="entry name" value="RBM26/27"/>
</dbReference>
<dbReference type="GO" id="GO:0003723">
    <property type="term" value="F:RNA binding"/>
    <property type="evidence" value="ECO:0007669"/>
    <property type="project" value="UniProtKB-UniRule"/>
</dbReference>
<evidence type="ECO:0000313" key="10">
    <source>
        <dbReference type="Proteomes" id="UP000800093"/>
    </source>
</evidence>
<dbReference type="PANTHER" id="PTHR14398:SF0">
    <property type="entry name" value="ZINC FINGER PROTEIN SWM"/>
    <property type="match status" value="1"/>
</dbReference>
<feature type="compositionally biased region" description="Basic and acidic residues" evidence="6">
    <location>
        <begin position="753"/>
        <end position="768"/>
    </location>
</feature>
<feature type="zinc finger region" description="C3H1-type" evidence="4">
    <location>
        <begin position="271"/>
        <end position="298"/>
    </location>
</feature>
<feature type="domain" description="RRM" evidence="7">
    <location>
        <begin position="396"/>
        <end position="468"/>
    </location>
</feature>
<evidence type="ECO:0000256" key="2">
    <source>
        <dbReference type="ARBA" id="ARBA00043866"/>
    </source>
</evidence>
<dbReference type="PROSITE" id="PS50102">
    <property type="entry name" value="RRM"/>
    <property type="match status" value="1"/>
</dbReference>
<comment type="function">
    <text evidence="2">May be involved in the turnover of nuclear polyadenylated (pA+) RNA.</text>
</comment>
<feature type="compositionally biased region" description="Basic and acidic residues" evidence="6">
    <location>
        <begin position="144"/>
        <end position="170"/>
    </location>
</feature>
<reference evidence="10" key="1">
    <citation type="journal article" date="2020" name="Stud. Mycol.">
        <title>101 Dothideomycetes genomes: A test case for predicting lifestyles and emergence of pathogens.</title>
        <authorList>
            <person name="Haridas S."/>
            <person name="Albert R."/>
            <person name="Binder M."/>
            <person name="Bloem J."/>
            <person name="LaButti K."/>
            <person name="Salamov A."/>
            <person name="Andreopoulos B."/>
            <person name="Baker S."/>
            <person name="Barry K."/>
            <person name="Bills G."/>
            <person name="Bluhm B."/>
            <person name="Cannon C."/>
            <person name="Castanera R."/>
            <person name="Culley D."/>
            <person name="Daum C."/>
            <person name="Ezra D."/>
            <person name="Gonzalez J."/>
            <person name="Henrissat B."/>
            <person name="Kuo A."/>
            <person name="Liang C."/>
            <person name="Lipzen A."/>
            <person name="Lutzoni F."/>
            <person name="Magnuson J."/>
            <person name="Mondo S."/>
            <person name="Nolan M."/>
            <person name="Ohm R."/>
            <person name="Pangilinan J."/>
            <person name="Park H.-J."/>
            <person name="Ramirez L."/>
            <person name="Alfaro M."/>
            <person name="Sun H."/>
            <person name="Tritt A."/>
            <person name="Yoshinaga Y."/>
            <person name="Zwiers L.-H."/>
            <person name="Turgeon B."/>
            <person name="Goodwin S."/>
            <person name="Spatafora J."/>
            <person name="Crous P."/>
            <person name="Grigoriev I."/>
        </authorList>
    </citation>
    <scope>NUCLEOTIDE SEQUENCE [LARGE SCALE GENOMIC DNA]</scope>
    <source>
        <strain evidence="10">CBS 304.66</strain>
    </source>
</reference>
<dbReference type="GO" id="GO:0005634">
    <property type="term" value="C:nucleus"/>
    <property type="evidence" value="ECO:0007669"/>
    <property type="project" value="TreeGrafter"/>
</dbReference>
<organism evidence="9 10">
    <name type="scientific">Lojkania enalia</name>
    <dbReference type="NCBI Taxonomy" id="147567"/>
    <lineage>
        <taxon>Eukaryota</taxon>
        <taxon>Fungi</taxon>
        <taxon>Dikarya</taxon>
        <taxon>Ascomycota</taxon>
        <taxon>Pezizomycotina</taxon>
        <taxon>Dothideomycetes</taxon>
        <taxon>Pleosporomycetidae</taxon>
        <taxon>Pleosporales</taxon>
        <taxon>Pleosporales incertae sedis</taxon>
        <taxon>Lojkania</taxon>
    </lineage>
</organism>
<dbReference type="CDD" id="cd22249">
    <property type="entry name" value="UDM1_RNF168_RNF169-like"/>
    <property type="match status" value="1"/>
</dbReference>
<dbReference type="InterPro" id="IPR000571">
    <property type="entry name" value="Znf_CCCH"/>
</dbReference>
<keyword evidence="10" id="KW-1185">Reference proteome</keyword>
<proteinExistence type="predicted"/>
<evidence type="ECO:0000256" key="6">
    <source>
        <dbReference type="SAM" id="MobiDB-lite"/>
    </source>
</evidence>
<dbReference type="CDD" id="cd12257">
    <property type="entry name" value="RRM1_RBM26_like"/>
    <property type="match status" value="1"/>
</dbReference>
<feature type="domain" description="C3H1-type" evidence="8">
    <location>
        <begin position="271"/>
        <end position="298"/>
    </location>
</feature>